<dbReference type="AlphaFoldDB" id="A0A7J6SYW6"/>
<protein>
    <submittedName>
        <fullName evidence="2">26S proteasome non-ATPase regulatory subunit 4</fullName>
    </submittedName>
</protein>
<keyword evidence="3" id="KW-1185">Reference proteome</keyword>
<feature type="domain" description="VWFA" evidence="1">
    <location>
        <begin position="6"/>
        <end position="86"/>
    </location>
</feature>
<dbReference type="InterPro" id="IPR036465">
    <property type="entry name" value="vWFA_dom_sf"/>
</dbReference>
<dbReference type="Proteomes" id="UP000553632">
    <property type="component" value="Unassembled WGS sequence"/>
</dbReference>
<dbReference type="Gene3D" id="3.40.50.410">
    <property type="entry name" value="von Willebrand factor, type A domain"/>
    <property type="match status" value="1"/>
</dbReference>
<reference evidence="2 3" key="1">
    <citation type="submission" date="2020-04" db="EMBL/GenBank/DDBJ databases">
        <title>Perkinsus olseni comparative genomics.</title>
        <authorList>
            <person name="Bogema D.R."/>
        </authorList>
    </citation>
    <scope>NUCLEOTIDE SEQUENCE [LARGE SCALE GENOMIC DNA]</scope>
    <source>
        <strain evidence="2 3">ATCC PRA-207</strain>
    </source>
</reference>
<dbReference type="GO" id="GO:0008540">
    <property type="term" value="C:proteasome regulatory particle, base subcomplex"/>
    <property type="evidence" value="ECO:0007669"/>
    <property type="project" value="TreeGrafter"/>
</dbReference>
<evidence type="ECO:0000313" key="3">
    <source>
        <dbReference type="Proteomes" id="UP000553632"/>
    </source>
</evidence>
<comment type="caution">
    <text evidence="2">The sequence shown here is derived from an EMBL/GenBank/DDBJ whole genome shotgun (WGS) entry which is preliminary data.</text>
</comment>
<name>A0A7J6SYW6_PEROL</name>
<dbReference type="GO" id="GO:0031593">
    <property type="term" value="F:polyubiquitin modification-dependent protein binding"/>
    <property type="evidence" value="ECO:0007669"/>
    <property type="project" value="TreeGrafter"/>
</dbReference>
<proteinExistence type="predicted"/>
<dbReference type="InterPro" id="IPR002035">
    <property type="entry name" value="VWF_A"/>
</dbReference>
<dbReference type="EMBL" id="JABANO010015155">
    <property type="protein sequence ID" value="KAF4737346.1"/>
    <property type="molecule type" value="Genomic_DNA"/>
</dbReference>
<keyword evidence="2" id="KW-0647">Proteasome</keyword>
<dbReference type="PANTHER" id="PTHR10223:SF0">
    <property type="entry name" value="26S PROTEASOME NON-ATPASE REGULATORY SUBUNIT 4"/>
    <property type="match status" value="1"/>
</dbReference>
<dbReference type="Pfam" id="PF13519">
    <property type="entry name" value="VWA_2"/>
    <property type="match status" value="1"/>
</dbReference>
<dbReference type="GO" id="GO:0043161">
    <property type="term" value="P:proteasome-mediated ubiquitin-dependent protein catabolic process"/>
    <property type="evidence" value="ECO:0007669"/>
    <property type="project" value="TreeGrafter"/>
</dbReference>
<evidence type="ECO:0000313" key="2">
    <source>
        <dbReference type="EMBL" id="KAF4737346.1"/>
    </source>
</evidence>
<organism evidence="2 3">
    <name type="scientific">Perkinsus olseni</name>
    <name type="common">Perkinsus atlanticus</name>
    <dbReference type="NCBI Taxonomy" id="32597"/>
    <lineage>
        <taxon>Eukaryota</taxon>
        <taxon>Sar</taxon>
        <taxon>Alveolata</taxon>
        <taxon>Perkinsozoa</taxon>
        <taxon>Perkinsea</taxon>
        <taxon>Perkinsida</taxon>
        <taxon>Perkinsidae</taxon>
        <taxon>Perkinsus</taxon>
    </lineage>
</organism>
<accession>A0A7J6SYW6</accession>
<dbReference type="GO" id="GO:0005829">
    <property type="term" value="C:cytosol"/>
    <property type="evidence" value="ECO:0007669"/>
    <property type="project" value="TreeGrafter"/>
</dbReference>
<dbReference type="SUPFAM" id="SSF53300">
    <property type="entry name" value="vWA-like"/>
    <property type="match status" value="1"/>
</dbReference>
<dbReference type="InterPro" id="IPR027040">
    <property type="entry name" value="PSMD4"/>
</dbReference>
<dbReference type="GO" id="GO:0005634">
    <property type="term" value="C:nucleus"/>
    <property type="evidence" value="ECO:0007669"/>
    <property type="project" value="TreeGrafter"/>
</dbReference>
<dbReference type="PANTHER" id="PTHR10223">
    <property type="entry name" value="26S PROTEASOME NON-ATPASE REGULATORY SUBUNIT 4"/>
    <property type="match status" value="1"/>
</dbReference>
<sequence>MSVEAVMLCLDTSEWCRNADYVPDRIQAETEAANLICGAKSQQHPETAVGVLTMTGSSDGSGVDLRQTPTTNLGEMLTALSNLSPEVKDFGPNGPRSADLVVSWVQPQLSVVENLLNGRRFCRCLLTRKILWNLDRISGPGDTDGAASVEAQTK</sequence>
<gene>
    <name evidence="2" type="primary">PSMD4_1</name>
    <name evidence="2" type="ORF">FOZ63_001600</name>
</gene>
<evidence type="ECO:0000259" key="1">
    <source>
        <dbReference type="Pfam" id="PF13519"/>
    </source>
</evidence>